<proteinExistence type="inferred from homology"/>
<comment type="caution">
    <text evidence="6">The sequence shown here is derived from an EMBL/GenBank/DDBJ whole genome shotgun (WGS) entry which is preliminary data.</text>
</comment>
<dbReference type="Proteomes" id="UP000603141">
    <property type="component" value="Unassembled WGS sequence"/>
</dbReference>
<feature type="chain" id="PRO_5036724925" evidence="5">
    <location>
        <begin position="20"/>
        <end position="263"/>
    </location>
</feature>
<dbReference type="InterPro" id="IPR036249">
    <property type="entry name" value="Thioredoxin-like_sf"/>
</dbReference>
<dbReference type="Gene3D" id="3.40.30.10">
    <property type="entry name" value="Glutaredoxin"/>
    <property type="match status" value="1"/>
</dbReference>
<sequence>MKWITLLTLFLTLFCQAKADSMDPQRVGIDQNIGQQLPLNLPFRDDEDGQEHPLGDYFRSDRPAIMVMGYFECPQLCTVVMNGLVESLTEIKPRVGTSFDVFFVSIDPNETAKLGAKKKHSYVKLYGKPETAHGWHFLTGSQKSISALAQAIGFRYQTIPNSTQFAHASGLTVVTPKGKISQYFYGIEFPPKELVKAIHQAGEEKEGNKVKELILLCCQYNPIHGQYGMIIWRTLQVGAAMTLLWLAFFIVRNLRGPGKEVAS</sequence>
<keyword evidence="2" id="KW-0479">Metal-binding</keyword>
<evidence type="ECO:0000256" key="3">
    <source>
        <dbReference type="PIRSR" id="PIRSR603782-2"/>
    </source>
</evidence>
<keyword evidence="3" id="KW-1015">Disulfide bond</keyword>
<dbReference type="PANTHER" id="PTHR12151">
    <property type="entry name" value="ELECTRON TRANSPORT PROTIN SCO1/SENC FAMILY MEMBER"/>
    <property type="match status" value="1"/>
</dbReference>
<gene>
    <name evidence="6" type="ORF">JIN85_06575</name>
</gene>
<evidence type="ECO:0000256" key="1">
    <source>
        <dbReference type="ARBA" id="ARBA00010996"/>
    </source>
</evidence>
<dbReference type="Pfam" id="PF02630">
    <property type="entry name" value="SCO1-SenC"/>
    <property type="match status" value="1"/>
</dbReference>
<organism evidence="6 7">
    <name type="scientific">Luteolibacter pohnpeiensis</name>
    <dbReference type="NCBI Taxonomy" id="454153"/>
    <lineage>
        <taxon>Bacteria</taxon>
        <taxon>Pseudomonadati</taxon>
        <taxon>Verrucomicrobiota</taxon>
        <taxon>Verrucomicrobiia</taxon>
        <taxon>Verrucomicrobiales</taxon>
        <taxon>Verrucomicrobiaceae</taxon>
        <taxon>Luteolibacter</taxon>
    </lineage>
</organism>
<feature type="signal peptide" evidence="5">
    <location>
        <begin position="1"/>
        <end position="19"/>
    </location>
</feature>
<accession>A0A934S9E0</accession>
<keyword evidence="2" id="KW-0186">Copper</keyword>
<evidence type="ECO:0000256" key="4">
    <source>
        <dbReference type="SAM" id="Phobius"/>
    </source>
</evidence>
<comment type="similarity">
    <text evidence="1">Belongs to the SCO1/2 family.</text>
</comment>
<feature type="binding site" evidence="2">
    <location>
        <position position="77"/>
    </location>
    <ligand>
        <name>Cu cation</name>
        <dbReference type="ChEBI" id="CHEBI:23378"/>
    </ligand>
</feature>
<keyword evidence="4" id="KW-0812">Transmembrane</keyword>
<keyword evidence="5" id="KW-0732">Signal</keyword>
<keyword evidence="7" id="KW-1185">Reference proteome</keyword>
<dbReference type="PANTHER" id="PTHR12151:SF8">
    <property type="entry name" value="THIOREDOXIN DOMAIN-CONTAINING PROTEIN"/>
    <property type="match status" value="1"/>
</dbReference>
<keyword evidence="4" id="KW-0472">Membrane</keyword>
<feature type="binding site" evidence="2">
    <location>
        <position position="73"/>
    </location>
    <ligand>
        <name>Cu cation</name>
        <dbReference type="ChEBI" id="CHEBI:23378"/>
    </ligand>
</feature>
<dbReference type="GO" id="GO:0046872">
    <property type="term" value="F:metal ion binding"/>
    <property type="evidence" value="ECO:0007669"/>
    <property type="project" value="UniProtKB-KW"/>
</dbReference>
<evidence type="ECO:0000256" key="5">
    <source>
        <dbReference type="SAM" id="SignalP"/>
    </source>
</evidence>
<evidence type="ECO:0000256" key="2">
    <source>
        <dbReference type="PIRSR" id="PIRSR603782-1"/>
    </source>
</evidence>
<evidence type="ECO:0000313" key="6">
    <source>
        <dbReference type="EMBL" id="MBK1882072.1"/>
    </source>
</evidence>
<feature type="binding site" evidence="2">
    <location>
        <position position="167"/>
    </location>
    <ligand>
        <name>Cu cation</name>
        <dbReference type="ChEBI" id="CHEBI:23378"/>
    </ligand>
</feature>
<protein>
    <submittedName>
        <fullName evidence="6">SCO family protein</fullName>
    </submittedName>
</protein>
<dbReference type="InterPro" id="IPR003782">
    <property type="entry name" value="SCO1/SenC"/>
</dbReference>
<evidence type="ECO:0000313" key="7">
    <source>
        <dbReference type="Proteomes" id="UP000603141"/>
    </source>
</evidence>
<keyword evidence="4" id="KW-1133">Transmembrane helix</keyword>
<reference evidence="6" key="1">
    <citation type="submission" date="2021-01" db="EMBL/GenBank/DDBJ databases">
        <title>Modified the classification status of verrucomicrobia.</title>
        <authorList>
            <person name="Feng X."/>
        </authorList>
    </citation>
    <scope>NUCLEOTIDE SEQUENCE</scope>
    <source>
        <strain evidence="6">KCTC 22041</strain>
    </source>
</reference>
<feature type="transmembrane region" description="Helical" evidence="4">
    <location>
        <begin position="230"/>
        <end position="251"/>
    </location>
</feature>
<name>A0A934S9E0_9BACT</name>
<dbReference type="CDD" id="cd02968">
    <property type="entry name" value="SCO"/>
    <property type="match status" value="1"/>
</dbReference>
<dbReference type="EMBL" id="JAENIJ010000007">
    <property type="protein sequence ID" value="MBK1882072.1"/>
    <property type="molecule type" value="Genomic_DNA"/>
</dbReference>
<dbReference type="SUPFAM" id="SSF52833">
    <property type="entry name" value="Thioredoxin-like"/>
    <property type="match status" value="1"/>
</dbReference>
<feature type="disulfide bond" description="Redox-active" evidence="3">
    <location>
        <begin position="73"/>
        <end position="77"/>
    </location>
</feature>
<dbReference type="AlphaFoldDB" id="A0A934S9E0"/>